<feature type="domain" description="DUF1570" evidence="1">
    <location>
        <begin position="346"/>
        <end position="438"/>
    </location>
</feature>
<keyword evidence="3" id="KW-1185">Reference proteome</keyword>
<proteinExistence type="predicted"/>
<protein>
    <submittedName>
        <fullName evidence="2">DUF1570 domain-containing protein</fullName>
    </submittedName>
</protein>
<sequence length="493" mass="54219">MNASGPELPSNPTVSDAQWVTGSVPFGGVMRTAVTVVLVALGSAAAQPEGPAAGLSKWPFDEVTLANGSKLEGLILYELPDGIEFRSVSRPPGRPTVTLTSFLSKAEVARVRKMTDQERAFLKEKLAELDPSGEGERRRMESLELVPADWPEKPRAAKLYDSDYFTLVSTGTEEFTRRSAVRLEQIYTAFARFLPPTVKTARPTQIMLATDPEEYRAILGGAKVLNPAVYDATRNRVLCGSDLTTLGNELQSARVHHAQQLAGLDRYETGVRKLYRGDELGRHLRAIEVERKRVFVAEANNGYKFDTATGKLLFALLYHEAFHAYVSTFVYPPLKPAQVKAGEGTGELPRWLNEGLAQVFETAVVEAGELRADHPDKERLQRAKDWLKGKDGGALVPLGSILVTGRDAFLASHADQKAASDRAYLSSWALAHYLTFDRRLIGTKAFNDYLAAVNSGDDPKQAFAALVGKDLDAFEKDWHTYLARLQPNGTLTK</sequence>
<accession>A0A2Z3GVY3</accession>
<evidence type="ECO:0000259" key="1">
    <source>
        <dbReference type="Pfam" id="PF07607"/>
    </source>
</evidence>
<evidence type="ECO:0000313" key="2">
    <source>
        <dbReference type="EMBL" id="AWM38579.1"/>
    </source>
</evidence>
<dbReference type="KEGG" id="gog:C1280_17390"/>
<evidence type="ECO:0000313" key="3">
    <source>
        <dbReference type="Proteomes" id="UP000245802"/>
    </source>
</evidence>
<dbReference type="AlphaFoldDB" id="A0A2Z3GVY3"/>
<name>A0A2Z3GVY3_9BACT</name>
<dbReference type="Proteomes" id="UP000245802">
    <property type="component" value="Chromosome"/>
</dbReference>
<dbReference type="OrthoDB" id="241860at2"/>
<organism evidence="2 3">
    <name type="scientific">Gemmata obscuriglobus</name>
    <dbReference type="NCBI Taxonomy" id="114"/>
    <lineage>
        <taxon>Bacteria</taxon>
        <taxon>Pseudomonadati</taxon>
        <taxon>Planctomycetota</taxon>
        <taxon>Planctomycetia</taxon>
        <taxon>Gemmatales</taxon>
        <taxon>Gemmataceae</taxon>
        <taxon>Gemmata</taxon>
    </lineage>
</organism>
<dbReference type="EMBL" id="CP025958">
    <property type="protein sequence ID" value="AWM38579.1"/>
    <property type="molecule type" value="Genomic_DNA"/>
</dbReference>
<gene>
    <name evidence="2" type="ORF">C1280_17390</name>
</gene>
<dbReference type="InterPro" id="IPR011464">
    <property type="entry name" value="DUF1570"/>
</dbReference>
<dbReference type="Pfam" id="PF07607">
    <property type="entry name" value="DUF1570"/>
    <property type="match status" value="1"/>
</dbReference>
<reference evidence="2 3" key="1">
    <citation type="submission" date="2018-01" db="EMBL/GenBank/DDBJ databases">
        <title>G. obscuriglobus.</title>
        <authorList>
            <person name="Franke J."/>
            <person name="Blomberg W."/>
            <person name="Selmecki A."/>
        </authorList>
    </citation>
    <scope>NUCLEOTIDE SEQUENCE [LARGE SCALE GENOMIC DNA]</scope>
    <source>
        <strain evidence="2 3">DSM 5831</strain>
    </source>
</reference>